<dbReference type="PROSITE" id="PS51918">
    <property type="entry name" value="RADICAL_SAM"/>
    <property type="match status" value="1"/>
</dbReference>
<dbReference type="SUPFAM" id="SSF102114">
    <property type="entry name" value="Radical SAM enzymes"/>
    <property type="match status" value="1"/>
</dbReference>
<dbReference type="InterPro" id="IPR058240">
    <property type="entry name" value="rSAM_sf"/>
</dbReference>
<dbReference type="AlphaFoldDB" id="A0A077X239"/>
<dbReference type="GO" id="GO:0004109">
    <property type="term" value="F:coproporphyrinogen oxidase activity"/>
    <property type="evidence" value="ECO:0007669"/>
    <property type="project" value="InterPro"/>
</dbReference>
<dbReference type="GO" id="GO:0006779">
    <property type="term" value="P:porphyrin-containing compound biosynthetic process"/>
    <property type="evidence" value="ECO:0007669"/>
    <property type="project" value="InterPro"/>
</dbReference>
<dbReference type="Pfam" id="PF04055">
    <property type="entry name" value="Radical_SAM"/>
    <property type="match status" value="1"/>
</dbReference>
<dbReference type="Gene3D" id="3.30.750.200">
    <property type="match status" value="1"/>
</dbReference>
<evidence type="ECO:0000313" key="6">
    <source>
        <dbReference type="EMBL" id="CDS13916.1"/>
    </source>
</evidence>
<accession>A0A077X239</accession>
<dbReference type="PANTHER" id="PTHR13932:SF5">
    <property type="entry name" value="RADICAL S-ADENOSYL METHIONINE DOMAIN-CONTAINING PROTEIN 1, MITOCHONDRIAL"/>
    <property type="match status" value="1"/>
</dbReference>
<dbReference type="SMART" id="SM00729">
    <property type="entry name" value="Elp3"/>
    <property type="match status" value="1"/>
</dbReference>
<evidence type="ECO:0000256" key="3">
    <source>
        <dbReference type="ARBA" id="ARBA00033094"/>
    </source>
</evidence>
<gene>
    <name evidence="6" type="ORF">LRAMOSA06089</name>
</gene>
<dbReference type="OrthoDB" id="431409at2759"/>
<dbReference type="InterPro" id="IPR006638">
    <property type="entry name" value="Elp3/MiaA/NifB-like_rSAM"/>
</dbReference>
<feature type="domain" description="Radical SAM core" evidence="5">
    <location>
        <begin position="1"/>
        <end position="237"/>
    </location>
</feature>
<evidence type="ECO:0000259" key="5">
    <source>
        <dbReference type="PROSITE" id="PS51918"/>
    </source>
</evidence>
<proteinExistence type="inferred from homology"/>
<evidence type="ECO:0000256" key="2">
    <source>
        <dbReference type="ARBA" id="ARBA00014678"/>
    </source>
</evidence>
<reference evidence="6" key="1">
    <citation type="journal article" date="2014" name="Genome Announc.">
        <title>De novo whole-genome sequence and genome annotation of Lichtheimia ramosa.</title>
        <authorList>
            <person name="Linde J."/>
            <person name="Schwartze V."/>
            <person name="Binder U."/>
            <person name="Lass-Florl C."/>
            <person name="Voigt K."/>
            <person name="Horn F."/>
        </authorList>
    </citation>
    <scope>NUCLEOTIDE SEQUENCE</scope>
    <source>
        <strain evidence="6">JMRC FSU:6197</strain>
    </source>
</reference>
<dbReference type="InterPro" id="IPR004559">
    <property type="entry name" value="HemW-like"/>
</dbReference>
<dbReference type="CDD" id="cd01335">
    <property type="entry name" value="Radical_SAM"/>
    <property type="match status" value="1"/>
</dbReference>
<dbReference type="NCBIfam" id="TIGR00539">
    <property type="entry name" value="hemN_rel"/>
    <property type="match status" value="1"/>
</dbReference>
<dbReference type="InterPro" id="IPR034505">
    <property type="entry name" value="Coproporphyrinogen-III_oxidase"/>
</dbReference>
<dbReference type="InterPro" id="IPR010723">
    <property type="entry name" value="HemN_C"/>
</dbReference>
<dbReference type="Pfam" id="PF06969">
    <property type="entry name" value="HemN_C"/>
    <property type="match status" value="1"/>
</dbReference>
<comment type="function">
    <text evidence="4">May be a heme chaperone, appears to bind heme. Homologous bacterial proteins do not have oxygen-independent coproporphyrinogen-III oxidase activity. Binds 1 [4Fe-4S] cluster. The cluster is coordinated with 3 cysteines and an exchangeable S-adenosyl-L-methionine.</text>
</comment>
<comment type="similarity">
    <text evidence="1">Belongs to the anaerobic coproporphyrinogen-III oxidase family. HemW subfamily.</text>
</comment>
<dbReference type="GO" id="GO:0005739">
    <property type="term" value="C:mitochondrion"/>
    <property type="evidence" value="ECO:0007669"/>
    <property type="project" value="TreeGrafter"/>
</dbReference>
<dbReference type="PANTHER" id="PTHR13932">
    <property type="entry name" value="COPROPORPHYRINIGEN III OXIDASE"/>
    <property type="match status" value="1"/>
</dbReference>
<dbReference type="InterPro" id="IPR007197">
    <property type="entry name" value="rSAM"/>
</dbReference>
<dbReference type="GO" id="GO:0051539">
    <property type="term" value="F:4 iron, 4 sulfur cluster binding"/>
    <property type="evidence" value="ECO:0007669"/>
    <property type="project" value="InterPro"/>
</dbReference>
<sequence length="408" mass="46617">MGKRSLTLERSFTTNSKCTYCNFNKYVNPIQPPIDRLTDALVRELRFYLDEPRFGLRHKRVASVYFGGGTPSLASPKTIERILDTLQVTSNDVEVTLEANPTSAESERLQSFRHVGINRLSLGIQSFNDHDLKILGRDHSAASAFNIINKAKHMFDKVTFDMIFAKPGQSILDWKHELKQALDLAGDHLSIYQLSLERGTPLWKASKRRQLPSVASSEETADMYDMTVEEAAAHGFSHYEVSSYARTRQAMSKHNFSYWQGMDYLGPGAHGRLTDIHHQRRIRTFGEFHPDKYMALCENEGEGIRKWIPISSRDVQEELIVFGLRTRMGIPRSRFEEMTGSKLEQVVNQDMLSTYVNAGLLLVDNDDELEHYVPEHLQHEWMHGGIRPTERGLAVMDTLLPNLLSFSE</sequence>
<name>A0A077X239_9FUNG</name>
<organism evidence="6">
    <name type="scientific">Lichtheimia ramosa</name>
    <dbReference type="NCBI Taxonomy" id="688394"/>
    <lineage>
        <taxon>Eukaryota</taxon>
        <taxon>Fungi</taxon>
        <taxon>Fungi incertae sedis</taxon>
        <taxon>Mucoromycota</taxon>
        <taxon>Mucoromycotina</taxon>
        <taxon>Mucoromycetes</taxon>
        <taxon>Mucorales</taxon>
        <taxon>Lichtheimiaceae</taxon>
        <taxon>Lichtheimia</taxon>
    </lineage>
</organism>
<evidence type="ECO:0000256" key="4">
    <source>
        <dbReference type="ARBA" id="ARBA00045130"/>
    </source>
</evidence>
<protein>
    <recommendedName>
        <fullName evidence="2">Radical S-adenosyl methionine domain-containing protein 1, mitochondrial</fullName>
    </recommendedName>
    <alternativeName>
        <fullName evidence="3">Putative heme chaperone</fullName>
    </alternativeName>
</protein>
<dbReference type="EMBL" id="LK023385">
    <property type="protein sequence ID" value="CDS13916.1"/>
    <property type="molecule type" value="Genomic_DNA"/>
</dbReference>
<evidence type="ECO:0000256" key="1">
    <source>
        <dbReference type="ARBA" id="ARBA00006100"/>
    </source>
</evidence>